<sequence>MAGILLAANWATAWPYVTAVVAATTVGAAGRALWYRDRTARRQDRLWREQDAIAAGHRTLAEVDGMTGTQFEDLVAALCRRDGCTEVVRVGGAGDNGADVRGLLPDGRSMVVQCKRYAPHNAIPAREIRDLMGALQHHGAQVGVFVTTTRFTRPAQDLCRQHGIWAVHRDLLGLWNSGASLMSFPQVNGDGQGDREHRARWRNTYDR</sequence>
<keyword evidence="5" id="KW-1185">Reference proteome</keyword>
<dbReference type="Gene3D" id="3.40.1350.10">
    <property type="match status" value="1"/>
</dbReference>
<evidence type="ECO:0000313" key="4">
    <source>
        <dbReference type="EMBL" id="MBF9067035.1"/>
    </source>
</evidence>
<dbReference type="SUPFAM" id="SSF52980">
    <property type="entry name" value="Restriction endonuclease-like"/>
    <property type="match status" value="1"/>
</dbReference>
<evidence type="ECO:0000256" key="2">
    <source>
        <dbReference type="SAM" id="Phobius"/>
    </source>
</evidence>
<keyword evidence="4" id="KW-0378">Hydrolase</keyword>
<dbReference type="Proteomes" id="UP000657385">
    <property type="component" value="Unassembled WGS sequence"/>
</dbReference>
<keyword evidence="4" id="KW-0255">Endonuclease</keyword>
<dbReference type="EMBL" id="JADPRT010000001">
    <property type="protein sequence ID" value="MBF9067035.1"/>
    <property type="molecule type" value="Genomic_DNA"/>
</dbReference>
<dbReference type="InterPro" id="IPR011856">
    <property type="entry name" value="tRNA_endonuc-like_dom_sf"/>
</dbReference>
<keyword evidence="4" id="KW-0540">Nuclease</keyword>
<dbReference type="InterPro" id="IPR007560">
    <property type="entry name" value="Restrct_endonuc_IV_Mrr"/>
</dbReference>
<gene>
    <name evidence="4" type="ORF">I2501_03145</name>
</gene>
<dbReference type="GO" id="GO:0009307">
    <property type="term" value="P:DNA restriction-modification system"/>
    <property type="evidence" value="ECO:0007669"/>
    <property type="project" value="InterPro"/>
</dbReference>
<name>A0A931B517_9ACTN</name>
<dbReference type="Pfam" id="PF04471">
    <property type="entry name" value="Mrr_cat"/>
    <property type="match status" value="1"/>
</dbReference>
<comment type="caution">
    <text evidence="4">The sequence shown here is derived from an EMBL/GenBank/DDBJ whole genome shotgun (WGS) entry which is preliminary data.</text>
</comment>
<dbReference type="GO" id="GO:0015666">
    <property type="term" value="F:restriction endodeoxyribonuclease activity"/>
    <property type="evidence" value="ECO:0007669"/>
    <property type="project" value="TreeGrafter"/>
</dbReference>
<dbReference type="AlphaFoldDB" id="A0A931B517"/>
<keyword evidence="2" id="KW-1133">Transmembrane helix</keyword>
<feature type="domain" description="Restriction endonuclease type IV Mrr" evidence="3">
    <location>
        <begin position="64"/>
        <end position="171"/>
    </location>
</feature>
<protein>
    <submittedName>
        <fullName evidence="4">Restriction endonuclease</fullName>
    </submittedName>
</protein>
<accession>A0A931B517</accession>
<proteinExistence type="predicted"/>
<feature type="transmembrane region" description="Helical" evidence="2">
    <location>
        <begin position="13"/>
        <end position="34"/>
    </location>
</feature>
<evidence type="ECO:0000259" key="3">
    <source>
        <dbReference type="Pfam" id="PF04471"/>
    </source>
</evidence>
<feature type="compositionally biased region" description="Basic and acidic residues" evidence="1">
    <location>
        <begin position="192"/>
        <end position="207"/>
    </location>
</feature>
<dbReference type="GO" id="GO:0003677">
    <property type="term" value="F:DNA binding"/>
    <property type="evidence" value="ECO:0007669"/>
    <property type="project" value="InterPro"/>
</dbReference>
<evidence type="ECO:0000256" key="1">
    <source>
        <dbReference type="SAM" id="MobiDB-lite"/>
    </source>
</evidence>
<keyword evidence="2" id="KW-0472">Membrane</keyword>
<dbReference type="InterPro" id="IPR052906">
    <property type="entry name" value="Type_IV_Methyl-Rstrct_Enzyme"/>
</dbReference>
<feature type="region of interest" description="Disordered" evidence="1">
    <location>
        <begin position="185"/>
        <end position="207"/>
    </location>
</feature>
<dbReference type="InterPro" id="IPR011335">
    <property type="entry name" value="Restrct_endonuc-II-like"/>
</dbReference>
<organism evidence="4 5">
    <name type="scientific">Streptacidiphilus fuscans</name>
    <dbReference type="NCBI Taxonomy" id="2789292"/>
    <lineage>
        <taxon>Bacteria</taxon>
        <taxon>Bacillati</taxon>
        <taxon>Actinomycetota</taxon>
        <taxon>Actinomycetes</taxon>
        <taxon>Kitasatosporales</taxon>
        <taxon>Streptomycetaceae</taxon>
        <taxon>Streptacidiphilus</taxon>
    </lineage>
</organism>
<dbReference type="PANTHER" id="PTHR30015:SF6">
    <property type="entry name" value="SLL1429 PROTEIN"/>
    <property type="match status" value="1"/>
</dbReference>
<reference evidence="4" key="1">
    <citation type="submission" date="2020-11" db="EMBL/GenBank/DDBJ databases">
        <title>Isolation and identification of active actinomycetes.</title>
        <authorList>
            <person name="Yu B."/>
        </authorList>
    </citation>
    <scope>NUCLEOTIDE SEQUENCE</scope>
    <source>
        <strain evidence="4">NEAU-YB345</strain>
    </source>
</reference>
<evidence type="ECO:0000313" key="5">
    <source>
        <dbReference type="Proteomes" id="UP000657385"/>
    </source>
</evidence>
<dbReference type="PANTHER" id="PTHR30015">
    <property type="entry name" value="MRR RESTRICTION SYSTEM PROTEIN"/>
    <property type="match status" value="1"/>
</dbReference>
<keyword evidence="2" id="KW-0812">Transmembrane</keyword>